<sequence>MLTSERIADDLQAFEKSGGAIEVLGITQVLKKLGGTEAVSDAPTAAPVRPGAGSRKSR</sequence>
<organism evidence="2 3">
    <name type="scientific">Agrilutibacter niabensis</name>
    <dbReference type="NCBI Taxonomy" id="380628"/>
    <lineage>
        <taxon>Bacteria</taxon>
        <taxon>Pseudomonadati</taxon>
        <taxon>Pseudomonadota</taxon>
        <taxon>Gammaproteobacteria</taxon>
        <taxon>Lysobacterales</taxon>
        <taxon>Lysobacteraceae</taxon>
        <taxon>Agrilutibacter</taxon>
    </lineage>
</organism>
<comment type="caution">
    <text evidence="2">The sequence shown here is derived from an EMBL/GenBank/DDBJ whole genome shotgun (WGS) entry which is preliminary data.</text>
</comment>
<gene>
    <name evidence="2" type="ORF">J2X04_000765</name>
</gene>
<name>A0ABU1VLR5_9GAMM</name>
<evidence type="ECO:0000256" key="1">
    <source>
        <dbReference type="SAM" id="MobiDB-lite"/>
    </source>
</evidence>
<dbReference type="Proteomes" id="UP001267878">
    <property type="component" value="Unassembled WGS sequence"/>
</dbReference>
<dbReference type="EMBL" id="JAVDVW010000001">
    <property type="protein sequence ID" value="MDR7098418.1"/>
    <property type="molecule type" value="Genomic_DNA"/>
</dbReference>
<protein>
    <submittedName>
        <fullName evidence="2">Uncharacterized protein</fullName>
    </submittedName>
</protein>
<reference evidence="2 3" key="1">
    <citation type="submission" date="2023-07" db="EMBL/GenBank/DDBJ databases">
        <title>Sorghum-associated microbial communities from plants grown in Nebraska, USA.</title>
        <authorList>
            <person name="Schachtman D."/>
        </authorList>
    </citation>
    <scope>NUCLEOTIDE SEQUENCE [LARGE SCALE GENOMIC DNA]</scope>
    <source>
        <strain evidence="2 3">BE187</strain>
    </source>
</reference>
<keyword evidence="3" id="KW-1185">Reference proteome</keyword>
<evidence type="ECO:0000313" key="2">
    <source>
        <dbReference type="EMBL" id="MDR7098418.1"/>
    </source>
</evidence>
<dbReference type="RefSeq" id="WP_310052304.1">
    <property type="nucleotide sequence ID" value="NZ_JAVDVW010000001.1"/>
</dbReference>
<accession>A0ABU1VLR5</accession>
<proteinExistence type="predicted"/>
<feature type="region of interest" description="Disordered" evidence="1">
    <location>
        <begin position="37"/>
        <end position="58"/>
    </location>
</feature>
<evidence type="ECO:0000313" key="3">
    <source>
        <dbReference type="Proteomes" id="UP001267878"/>
    </source>
</evidence>